<evidence type="ECO:0000256" key="6">
    <source>
        <dbReference type="ARBA" id="ARBA00022989"/>
    </source>
</evidence>
<evidence type="ECO:0000256" key="1">
    <source>
        <dbReference type="ARBA" id="ARBA00004141"/>
    </source>
</evidence>
<keyword evidence="5" id="KW-0746">Sphingolipid metabolism</keyword>
<comment type="subcellular location">
    <subcellularLocation>
        <location evidence="1">Membrane</location>
        <topology evidence="1">Multi-pass membrane protein</topology>
    </subcellularLocation>
</comment>
<dbReference type="GO" id="GO:0047493">
    <property type="term" value="F:ceramide cholinephosphotransferase activity"/>
    <property type="evidence" value="ECO:0007669"/>
    <property type="project" value="TreeGrafter"/>
</dbReference>
<dbReference type="FunCoup" id="A0A1I7VEF3">
    <property type="interactions" value="9"/>
</dbReference>
<dbReference type="InterPro" id="IPR045221">
    <property type="entry name" value="Sphingomyelin_synth-like"/>
</dbReference>
<feature type="domain" description="Sphingomyelin synthase-like" evidence="10">
    <location>
        <begin position="165"/>
        <end position="237"/>
    </location>
</feature>
<feature type="transmembrane region" description="Helical" evidence="9">
    <location>
        <begin position="192"/>
        <end position="211"/>
    </location>
</feature>
<dbReference type="WBParaSite" id="EN70_1632">
    <property type="protein sequence ID" value="EN70_1632"/>
    <property type="gene ID" value="EN70_1632"/>
</dbReference>
<dbReference type="OrthoDB" id="422827at2759"/>
<evidence type="ECO:0000256" key="7">
    <source>
        <dbReference type="ARBA" id="ARBA00023098"/>
    </source>
</evidence>
<dbReference type="PANTHER" id="PTHR21290">
    <property type="entry name" value="SPHINGOMYELIN SYNTHETASE"/>
    <property type="match status" value="1"/>
</dbReference>
<accession>A0A1I7VEF3</accession>
<dbReference type="GO" id="GO:0005789">
    <property type="term" value="C:endoplasmic reticulum membrane"/>
    <property type="evidence" value="ECO:0007669"/>
    <property type="project" value="TreeGrafter"/>
</dbReference>
<keyword evidence="6 9" id="KW-1133">Transmembrane helix</keyword>
<sequence length="293" mass="34317">MRRITIIPNDMQTHKIFIPRNGPTFLATIFLVLAWFANELVLAWVHDRIPRDDARPLPDLWFSLFPEITNSLIVTELIMITLLVILFVVMFCHQYRWFVIRRVFFCAALCYTFRAFCIVLLQVPVPSEKTYCAPKSNGSLNVIISRMLRIFWSAGIEQLRPRELCGDLIISGHTISLFMAALALKQYCPKKLYCLAELCYYAAFIAIPFILLARKHYTIDVVLAYCLTTRIFWTYHSLSHSYHQGDFDQIPLKQSIWAFMVPYLEADAPPPQYFQNYWKLPSNCPQYLRKRLP</sequence>
<evidence type="ECO:0000259" key="10">
    <source>
        <dbReference type="Pfam" id="PF14360"/>
    </source>
</evidence>
<keyword evidence="7" id="KW-0443">Lipid metabolism</keyword>
<evidence type="ECO:0000256" key="2">
    <source>
        <dbReference type="ARBA" id="ARBA00005441"/>
    </source>
</evidence>
<comment type="similarity">
    <text evidence="2">Belongs to the sphingomyelin synthase family.</text>
</comment>
<feature type="transmembrane region" description="Helical" evidence="9">
    <location>
        <begin position="103"/>
        <end position="121"/>
    </location>
</feature>
<keyword evidence="4 9" id="KW-0812">Transmembrane</keyword>
<evidence type="ECO:0000256" key="4">
    <source>
        <dbReference type="ARBA" id="ARBA00022692"/>
    </source>
</evidence>
<dbReference type="eggNOG" id="KOG3058">
    <property type="taxonomic scope" value="Eukaryota"/>
</dbReference>
<reference evidence="12" key="2">
    <citation type="submission" date="2016-11" db="UniProtKB">
        <authorList>
            <consortium name="WormBaseParasite"/>
        </authorList>
    </citation>
    <scope>IDENTIFICATION</scope>
</reference>
<dbReference type="STRING" id="7209.A0A1I7VEF3"/>
<dbReference type="InParanoid" id="A0A1I7VEF3"/>
<proteinExistence type="inferred from homology"/>
<reference evidence="11" key="1">
    <citation type="submission" date="2012-04" db="EMBL/GenBank/DDBJ databases">
        <title>The Genome Sequence of Loa loa.</title>
        <authorList>
            <consortium name="The Broad Institute Genome Sequencing Platform"/>
            <consortium name="Broad Institute Genome Sequencing Center for Infectious Disease"/>
            <person name="Nutman T.B."/>
            <person name="Fink D.L."/>
            <person name="Russ C."/>
            <person name="Young S."/>
            <person name="Zeng Q."/>
            <person name="Gargeya S."/>
            <person name="Alvarado L."/>
            <person name="Berlin A."/>
            <person name="Chapman S.B."/>
            <person name="Chen Z."/>
            <person name="Freedman E."/>
            <person name="Gellesch M."/>
            <person name="Goldberg J."/>
            <person name="Griggs A."/>
            <person name="Gujja S."/>
            <person name="Heilman E.R."/>
            <person name="Heiman D."/>
            <person name="Howarth C."/>
            <person name="Mehta T."/>
            <person name="Neiman D."/>
            <person name="Pearson M."/>
            <person name="Roberts A."/>
            <person name="Saif S."/>
            <person name="Shea T."/>
            <person name="Shenoy N."/>
            <person name="Sisk P."/>
            <person name="Stolte C."/>
            <person name="Sykes S."/>
            <person name="White J."/>
            <person name="Yandava C."/>
            <person name="Haas B."/>
            <person name="Henn M.R."/>
            <person name="Nusbaum C."/>
            <person name="Birren B."/>
        </authorList>
    </citation>
    <scope>NUCLEOTIDE SEQUENCE [LARGE SCALE GENOMIC DNA]</scope>
</reference>
<evidence type="ECO:0000256" key="9">
    <source>
        <dbReference type="SAM" id="Phobius"/>
    </source>
</evidence>
<dbReference type="GO" id="GO:0033188">
    <property type="term" value="F:sphingomyelin synthase activity"/>
    <property type="evidence" value="ECO:0007669"/>
    <property type="project" value="TreeGrafter"/>
</dbReference>
<dbReference type="Proteomes" id="UP000095285">
    <property type="component" value="Unassembled WGS sequence"/>
</dbReference>
<evidence type="ECO:0000256" key="3">
    <source>
        <dbReference type="ARBA" id="ARBA00022679"/>
    </source>
</evidence>
<dbReference type="GO" id="GO:0046513">
    <property type="term" value="P:ceramide biosynthetic process"/>
    <property type="evidence" value="ECO:0007669"/>
    <property type="project" value="TreeGrafter"/>
</dbReference>
<dbReference type="Pfam" id="PF14360">
    <property type="entry name" value="PAP2_C"/>
    <property type="match status" value="1"/>
</dbReference>
<dbReference type="AlphaFoldDB" id="A0A1I7VEF3"/>
<feature type="transmembrane region" description="Helical" evidence="9">
    <location>
        <begin position="68"/>
        <end position="91"/>
    </location>
</feature>
<keyword evidence="3" id="KW-0808">Transferase</keyword>
<dbReference type="GO" id="GO:0005886">
    <property type="term" value="C:plasma membrane"/>
    <property type="evidence" value="ECO:0007669"/>
    <property type="project" value="TreeGrafter"/>
</dbReference>
<evidence type="ECO:0000256" key="8">
    <source>
        <dbReference type="ARBA" id="ARBA00023136"/>
    </source>
</evidence>
<dbReference type="InterPro" id="IPR025749">
    <property type="entry name" value="Sphingomyelin_synth-like_dom"/>
</dbReference>
<organism evidence="11 12">
    <name type="scientific">Loa loa</name>
    <name type="common">Eye worm</name>
    <name type="synonym">Filaria loa</name>
    <dbReference type="NCBI Taxonomy" id="7209"/>
    <lineage>
        <taxon>Eukaryota</taxon>
        <taxon>Metazoa</taxon>
        <taxon>Ecdysozoa</taxon>
        <taxon>Nematoda</taxon>
        <taxon>Chromadorea</taxon>
        <taxon>Rhabditida</taxon>
        <taxon>Spirurina</taxon>
        <taxon>Spiruromorpha</taxon>
        <taxon>Filarioidea</taxon>
        <taxon>Onchocercidae</taxon>
        <taxon>Loa</taxon>
    </lineage>
</organism>
<feature type="transmembrane region" description="Helical" evidence="9">
    <location>
        <begin position="21"/>
        <end position="45"/>
    </location>
</feature>
<dbReference type="PANTHER" id="PTHR21290:SF4">
    <property type="entry name" value="SPHINGOMYELIN SYNTHASE-RELATED 2"/>
    <property type="match status" value="1"/>
</dbReference>
<gene>
    <name evidence="12" type="primary">LOAG_11561</name>
</gene>
<evidence type="ECO:0000313" key="12">
    <source>
        <dbReference type="WBParaSite" id="EN70_1632"/>
    </source>
</evidence>
<evidence type="ECO:0000256" key="5">
    <source>
        <dbReference type="ARBA" id="ARBA00022919"/>
    </source>
</evidence>
<keyword evidence="8 9" id="KW-0472">Membrane</keyword>
<protein>
    <submittedName>
        <fullName evidence="12">PAP2_C domain-containing protein</fullName>
    </submittedName>
</protein>
<keyword evidence="11" id="KW-1185">Reference proteome</keyword>
<dbReference type="GO" id="GO:0006686">
    <property type="term" value="P:sphingomyelin biosynthetic process"/>
    <property type="evidence" value="ECO:0007669"/>
    <property type="project" value="TreeGrafter"/>
</dbReference>
<dbReference type="GO" id="GO:0000139">
    <property type="term" value="C:Golgi membrane"/>
    <property type="evidence" value="ECO:0007669"/>
    <property type="project" value="TreeGrafter"/>
</dbReference>
<evidence type="ECO:0000313" key="11">
    <source>
        <dbReference type="Proteomes" id="UP000095285"/>
    </source>
</evidence>
<name>A0A1I7VEF3_LOALO</name>